<feature type="domain" description="Mce/MlaD" evidence="2">
    <location>
        <begin position="38"/>
        <end position="108"/>
    </location>
</feature>
<dbReference type="PANTHER" id="PTHR33371:SF4">
    <property type="entry name" value="INTERMEMBRANE PHOSPHOLIPID TRANSPORT SYSTEM BINDING PROTEIN MLAD"/>
    <property type="match status" value="1"/>
</dbReference>
<name>A0AA97D076_9ACTN</name>
<keyword evidence="1" id="KW-0812">Transmembrane</keyword>
<keyword evidence="1" id="KW-0472">Membrane</keyword>
<reference evidence="3" key="1">
    <citation type="submission" date="2023-06" db="EMBL/GenBank/DDBJ databases">
        <title>Gordonia sp. nov. and Pseudochrobactrum sp. nov., two species isolated from the burying beetle Nicrophorus vespilloides.</title>
        <authorList>
            <person name="Poehlein A."/>
            <person name="Guzman J."/>
            <person name="Daniel R."/>
            <person name="Vilcinskas A."/>
        </authorList>
    </citation>
    <scope>NUCLEOTIDE SEQUENCE</scope>
    <source>
        <strain evidence="3">MP11Mi</strain>
    </source>
</reference>
<proteinExistence type="predicted"/>
<organism evidence="3">
    <name type="scientific">Gordonia sp. MP11Mi</name>
    <dbReference type="NCBI Taxonomy" id="3022769"/>
    <lineage>
        <taxon>Bacteria</taxon>
        <taxon>Bacillati</taxon>
        <taxon>Actinomycetota</taxon>
        <taxon>Actinomycetes</taxon>
        <taxon>Mycobacteriales</taxon>
        <taxon>Gordoniaceae</taxon>
        <taxon>Gordonia</taxon>
    </lineage>
</organism>
<feature type="transmembrane region" description="Helical" evidence="1">
    <location>
        <begin position="9"/>
        <end position="26"/>
    </location>
</feature>
<dbReference type="InterPro" id="IPR003399">
    <property type="entry name" value="Mce/MlaD"/>
</dbReference>
<dbReference type="Pfam" id="PF02470">
    <property type="entry name" value="MlaD"/>
    <property type="match status" value="1"/>
</dbReference>
<gene>
    <name evidence="3" type="ORF">MP11Mi_34110</name>
</gene>
<dbReference type="AlphaFoldDB" id="A0AA97D076"/>
<evidence type="ECO:0000259" key="2">
    <source>
        <dbReference type="Pfam" id="PF02470"/>
    </source>
</evidence>
<keyword evidence="1" id="KW-1133">Transmembrane helix</keyword>
<dbReference type="PANTHER" id="PTHR33371">
    <property type="entry name" value="INTERMEMBRANE PHOSPHOLIPID TRANSPORT SYSTEM BINDING PROTEIN MLAD-RELATED"/>
    <property type="match status" value="1"/>
</dbReference>
<protein>
    <recommendedName>
        <fullName evidence="2">Mce/MlaD domain-containing protein</fullName>
    </recommendedName>
</protein>
<evidence type="ECO:0000313" key="3">
    <source>
        <dbReference type="EMBL" id="WOC14296.1"/>
    </source>
</evidence>
<evidence type="ECO:0000256" key="1">
    <source>
        <dbReference type="SAM" id="Phobius"/>
    </source>
</evidence>
<dbReference type="EMBL" id="CP128986">
    <property type="protein sequence ID" value="WOC14296.1"/>
    <property type="molecule type" value="Genomic_DNA"/>
</dbReference>
<dbReference type="GO" id="GO:0005576">
    <property type="term" value="C:extracellular region"/>
    <property type="evidence" value="ECO:0007669"/>
    <property type="project" value="TreeGrafter"/>
</dbReference>
<sequence>MLNSRVRELVSVIVIIMIGVAGYLTVQRFQHVTRSACARMSDSIGLYPGSAVTRMGVPVGTVDSISQEFTNVKVTFSLDASTEIPDGVSAATRSRGVLADRSLELIGGRSGSLLGDGGCIPISRTATPKSVSQLSEATMKVMSSIEGSAGVSGIGDLVATIADQLPDQSQRINDTLTAAAGLAPHLDAMLADVVSTLRNLDTVAEQSVQAWPQIAMSLRTAPAVLRTLSSSVFPSVESMFNELPDTITMVADIQLRVGPRLWPALDKVALAVKLLATQSGTIRQLADLIPVMTTSFLRLVGSHDGQVHVNAPNFRTTAPVHACLVERLRCQSAAGALRYSDVDLLQLVFKGLSR</sequence>
<dbReference type="InterPro" id="IPR052336">
    <property type="entry name" value="MlaD_Phospholipid_Transporter"/>
</dbReference>
<accession>A0AA97D076</accession>